<sequence length="23" mass="2555">MHKISTHFSIGVTTNLPFKGILL</sequence>
<dbReference type="EMBL" id="GGEC01084286">
    <property type="protein sequence ID" value="MBX64770.1"/>
    <property type="molecule type" value="Transcribed_RNA"/>
</dbReference>
<organism evidence="1">
    <name type="scientific">Rhizophora mucronata</name>
    <name type="common">Asiatic mangrove</name>
    <dbReference type="NCBI Taxonomy" id="61149"/>
    <lineage>
        <taxon>Eukaryota</taxon>
        <taxon>Viridiplantae</taxon>
        <taxon>Streptophyta</taxon>
        <taxon>Embryophyta</taxon>
        <taxon>Tracheophyta</taxon>
        <taxon>Spermatophyta</taxon>
        <taxon>Magnoliopsida</taxon>
        <taxon>eudicotyledons</taxon>
        <taxon>Gunneridae</taxon>
        <taxon>Pentapetalae</taxon>
        <taxon>rosids</taxon>
        <taxon>fabids</taxon>
        <taxon>Malpighiales</taxon>
        <taxon>Rhizophoraceae</taxon>
        <taxon>Rhizophora</taxon>
    </lineage>
</organism>
<reference evidence="1" key="1">
    <citation type="submission" date="2018-02" db="EMBL/GenBank/DDBJ databases">
        <title>Rhizophora mucronata_Transcriptome.</title>
        <authorList>
            <person name="Meera S.P."/>
            <person name="Sreeshan A."/>
            <person name="Augustine A."/>
        </authorList>
    </citation>
    <scope>NUCLEOTIDE SEQUENCE</scope>
    <source>
        <tissue evidence="1">Leaf</tissue>
    </source>
</reference>
<protein>
    <submittedName>
        <fullName evidence="1">Uncharacterized protein</fullName>
    </submittedName>
</protein>
<proteinExistence type="predicted"/>
<accession>A0A2P2QCN1</accession>
<name>A0A2P2QCN1_RHIMU</name>
<dbReference type="AlphaFoldDB" id="A0A2P2QCN1"/>
<evidence type="ECO:0000313" key="1">
    <source>
        <dbReference type="EMBL" id="MBX64770.1"/>
    </source>
</evidence>